<accession>A0A832W982</accession>
<dbReference type="SUPFAM" id="SSF52540">
    <property type="entry name" value="P-loop containing nucleoside triphosphate hydrolases"/>
    <property type="match status" value="1"/>
</dbReference>
<proteinExistence type="predicted"/>
<dbReference type="AlphaFoldDB" id="A0A832W982"/>
<evidence type="ECO:0000313" key="2">
    <source>
        <dbReference type="Proteomes" id="UP000600774"/>
    </source>
</evidence>
<sequence>MSITRKGCLVEQTEREFVNREKCIELFKHAIENTRQTTYRVQVYYGVSGVGKSRLISELQKVIEEYNLTDQHLPIDWASINLNTETLMEKGTFLVTLKKEFQKKYRVKFHFFEIAHSIYWQKSHPEIPLQKDNYSLFQELGISMLDISDPASSSIISLILKNIYRASKEFKKFWNSQKEEIRKLAEKDPTYIEENLHLYWARDFWNHLQYTSKPAVIFVDTYEAL</sequence>
<dbReference type="GO" id="GO:0005524">
    <property type="term" value="F:ATP binding"/>
    <property type="evidence" value="ECO:0007669"/>
    <property type="project" value="UniProtKB-KW"/>
</dbReference>
<name>A0A832W982_9EURY</name>
<organism evidence="1 2">
    <name type="scientific">Methanosarcina acetivorans</name>
    <dbReference type="NCBI Taxonomy" id="2214"/>
    <lineage>
        <taxon>Archaea</taxon>
        <taxon>Methanobacteriati</taxon>
        <taxon>Methanobacteriota</taxon>
        <taxon>Stenosarchaea group</taxon>
        <taxon>Methanomicrobia</taxon>
        <taxon>Methanosarcinales</taxon>
        <taxon>Methanosarcinaceae</taxon>
        <taxon>Methanosarcina</taxon>
    </lineage>
</organism>
<keyword evidence="1" id="KW-0547">Nucleotide-binding</keyword>
<comment type="caution">
    <text evidence="1">The sequence shown here is derived from an EMBL/GenBank/DDBJ whole genome shotgun (WGS) entry which is preliminary data.</text>
</comment>
<dbReference type="RefSeq" id="WP_011021702.1">
    <property type="nucleotide sequence ID" value="NC_003552.1"/>
</dbReference>
<evidence type="ECO:0000313" key="1">
    <source>
        <dbReference type="EMBL" id="HIH93035.1"/>
    </source>
</evidence>
<gene>
    <name evidence="1" type="ORF">HA338_03005</name>
</gene>
<dbReference type="Proteomes" id="UP000600774">
    <property type="component" value="Unassembled WGS sequence"/>
</dbReference>
<keyword evidence="1" id="KW-0067">ATP-binding</keyword>
<dbReference type="Gene3D" id="3.40.50.300">
    <property type="entry name" value="P-loop containing nucleotide triphosphate hydrolases"/>
    <property type="match status" value="1"/>
</dbReference>
<reference evidence="1" key="1">
    <citation type="journal article" date="2020" name="bioRxiv">
        <title>A rank-normalized archaeal taxonomy based on genome phylogeny resolves widespread incomplete and uneven classifications.</title>
        <authorList>
            <person name="Rinke C."/>
            <person name="Chuvochina M."/>
            <person name="Mussig A.J."/>
            <person name="Chaumeil P.-A."/>
            <person name="Waite D.W."/>
            <person name="Whitman W.B."/>
            <person name="Parks D.H."/>
            <person name="Hugenholtz P."/>
        </authorList>
    </citation>
    <scope>NUCLEOTIDE SEQUENCE</scope>
    <source>
        <strain evidence="1">UBA8876</strain>
    </source>
</reference>
<dbReference type="EMBL" id="DUJU01000035">
    <property type="protein sequence ID" value="HIH93035.1"/>
    <property type="molecule type" value="Genomic_DNA"/>
</dbReference>
<protein>
    <submittedName>
        <fullName evidence="1">ATP-binding protein</fullName>
    </submittedName>
</protein>
<dbReference type="InterPro" id="IPR027417">
    <property type="entry name" value="P-loop_NTPase"/>
</dbReference>